<evidence type="ECO:0000256" key="2">
    <source>
        <dbReference type="SAM" id="SignalP"/>
    </source>
</evidence>
<gene>
    <name evidence="3" type="ORF">K493DRAFT_306327</name>
</gene>
<feature type="chain" id="PRO_5012485887" evidence="2">
    <location>
        <begin position="23"/>
        <end position="149"/>
    </location>
</feature>
<name>A0A1Y1XSR4_9FUNG</name>
<dbReference type="EMBL" id="MCFE01000498">
    <property type="protein sequence ID" value="ORX88781.1"/>
    <property type="molecule type" value="Genomic_DNA"/>
</dbReference>
<protein>
    <submittedName>
        <fullName evidence="3">Uncharacterized protein</fullName>
    </submittedName>
</protein>
<evidence type="ECO:0000256" key="1">
    <source>
        <dbReference type="SAM" id="MobiDB-lite"/>
    </source>
</evidence>
<feature type="signal peptide" evidence="2">
    <location>
        <begin position="1"/>
        <end position="22"/>
    </location>
</feature>
<organism evidence="3 4">
    <name type="scientific">Basidiobolus meristosporus CBS 931.73</name>
    <dbReference type="NCBI Taxonomy" id="1314790"/>
    <lineage>
        <taxon>Eukaryota</taxon>
        <taxon>Fungi</taxon>
        <taxon>Fungi incertae sedis</taxon>
        <taxon>Zoopagomycota</taxon>
        <taxon>Entomophthoromycotina</taxon>
        <taxon>Basidiobolomycetes</taxon>
        <taxon>Basidiobolales</taxon>
        <taxon>Basidiobolaceae</taxon>
        <taxon>Basidiobolus</taxon>
    </lineage>
</organism>
<feature type="region of interest" description="Disordered" evidence="1">
    <location>
        <begin position="22"/>
        <end position="48"/>
    </location>
</feature>
<dbReference type="Proteomes" id="UP000193498">
    <property type="component" value="Unassembled WGS sequence"/>
</dbReference>
<proteinExistence type="predicted"/>
<feature type="compositionally biased region" description="Low complexity" evidence="1">
    <location>
        <begin position="22"/>
        <end position="34"/>
    </location>
</feature>
<dbReference type="AlphaFoldDB" id="A0A1Y1XSR4"/>
<dbReference type="InParanoid" id="A0A1Y1XSR4"/>
<keyword evidence="2" id="KW-0732">Signal</keyword>
<comment type="caution">
    <text evidence="3">The sequence shown here is derived from an EMBL/GenBank/DDBJ whole genome shotgun (WGS) entry which is preliminary data.</text>
</comment>
<evidence type="ECO:0000313" key="4">
    <source>
        <dbReference type="Proteomes" id="UP000193498"/>
    </source>
</evidence>
<sequence>MHFNNLLSFGCYALMYSTLGQAAPTSSPANRATPAPTPLLPAHGPPHGHHRGRPLLVLGLHHGHRPGPLLPPPPTNLTTSMPELLTAGHLSAATLPGAAHGHYDDPLAQEPRQWHDEITTTLNPALTCTLNLTHMEIIQHQFTQNKQSH</sequence>
<reference evidence="3 4" key="1">
    <citation type="submission" date="2016-07" db="EMBL/GenBank/DDBJ databases">
        <title>Pervasive Adenine N6-methylation of Active Genes in Fungi.</title>
        <authorList>
            <consortium name="DOE Joint Genome Institute"/>
            <person name="Mondo S.J."/>
            <person name="Dannebaum R.O."/>
            <person name="Kuo R.C."/>
            <person name="Labutti K."/>
            <person name="Haridas S."/>
            <person name="Kuo A."/>
            <person name="Salamov A."/>
            <person name="Ahrendt S.R."/>
            <person name="Lipzen A."/>
            <person name="Sullivan W."/>
            <person name="Andreopoulos W.B."/>
            <person name="Clum A."/>
            <person name="Lindquist E."/>
            <person name="Daum C."/>
            <person name="Ramamoorthy G.K."/>
            <person name="Gryganskyi A."/>
            <person name="Culley D."/>
            <person name="Magnuson J.K."/>
            <person name="James T.Y."/>
            <person name="O'Malley M.A."/>
            <person name="Stajich J.E."/>
            <person name="Spatafora J.W."/>
            <person name="Visel A."/>
            <person name="Grigoriev I.V."/>
        </authorList>
    </citation>
    <scope>NUCLEOTIDE SEQUENCE [LARGE SCALE GENOMIC DNA]</scope>
    <source>
        <strain evidence="3 4">CBS 931.73</strain>
    </source>
</reference>
<keyword evidence="4" id="KW-1185">Reference proteome</keyword>
<evidence type="ECO:0000313" key="3">
    <source>
        <dbReference type="EMBL" id="ORX88781.1"/>
    </source>
</evidence>
<accession>A0A1Y1XSR4</accession>